<dbReference type="AlphaFoldDB" id="A0AAE1DZH5"/>
<gene>
    <name evidence="2" type="ORF">RRG08_004757</name>
</gene>
<name>A0AAE1DZH5_9GAST</name>
<proteinExistence type="predicted"/>
<evidence type="ECO:0000313" key="2">
    <source>
        <dbReference type="EMBL" id="KAK3788462.1"/>
    </source>
</evidence>
<dbReference type="Proteomes" id="UP001283361">
    <property type="component" value="Unassembled WGS sequence"/>
</dbReference>
<evidence type="ECO:0000313" key="3">
    <source>
        <dbReference type="Proteomes" id="UP001283361"/>
    </source>
</evidence>
<feature type="region of interest" description="Disordered" evidence="1">
    <location>
        <begin position="24"/>
        <end position="49"/>
    </location>
</feature>
<accession>A0AAE1DZH5</accession>
<dbReference type="EMBL" id="JAWDGP010001758">
    <property type="protein sequence ID" value="KAK3788462.1"/>
    <property type="molecule type" value="Genomic_DNA"/>
</dbReference>
<comment type="caution">
    <text evidence="2">The sequence shown here is derived from an EMBL/GenBank/DDBJ whole genome shotgun (WGS) entry which is preliminary data.</text>
</comment>
<protein>
    <submittedName>
        <fullName evidence="2">Uncharacterized protein</fullName>
    </submittedName>
</protein>
<keyword evidence="3" id="KW-1185">Reference proteome</keyword>
<reference evidence="2" key="1">
    <citation type="journal article" date="2023" name="G3 (Bethesda)">
        <title>A reference genome for the long-term kleptoplast-retaining sea slug Elysia crispata morphotype clarki.</title>
        <authorList>
            <person name="Eastman K.E."/>
            <person name="Pendleton A.L."/>
            <person name="Shaikh M.A."/>
            <person name="Suttiyut T."/>
            <person name="Ogas R."/>
            <person name="Tomko P."/>
            <person name="Gavelis G."/>
            <person name="Widhalm J.R."/>
            <person name="Wisecaver J.H."/>
        </authorList>
    </citation>
    <scope>NUCLEOTIDE SEQUENCE</scope>
    <source>
        <strain evidence="2">ECLA1</strain>
    </source>
</reference>
<organism evidence="2 3">
    <name type="scientific">Elysia crispata</name>
    <name type="common">lettuce slug</name>
    <dbReference type="NCBI Taxonomy" id="231223"/>
    <lineage>
        <taxon>Eukaryota</taxon>
        <taxon>Metazoa</taxon>
        <taxon>Spiralia</taxon>
        <taxon>Lophotrochozoa</taxon>
        <taxon>Mollusca</taxon>
        <taxon>Gastropoda</taxon>
        <taxon>Heterobranchia</taxon>
        <taxon>Euthyneura</taxon>
        <taxon>Panpulmonata</taxon>
        <taxon>Sacoglossa</taxon>
        <taxon>Placobranchoidea</taxon>
        <taxon>Plakobranchidae</taxon>
        <taxon>Elysia</taxon>
    </lineage>
</organism>
<evidence type="ECO:0000256" key="1">
    <source>
        <dbReference type="SAM" id="MobiDB-lite"/>
    </source>
</evidence>
<sequence length="86" mass="9417">MGVNYNKDSPLPSSLALLAQGENTLRARSRDKAQSESAGAPLREQPPLNRMERLMEVGQIRLSGQCTTDAIALLGLRRALRSELAR</sequence>